<evidence type="ECO:0000313" key="2">
    <source>
        <dbReference type="EMBL" id="PNX82859.1"/>
    </source>
</evidence>
<dbReference type="EMBL" id="ASHM01042858">
    <property type="protein sequence ID" value="PNX82859.1"/>
    <property type="molecule type" value="Genomic_DNA"/>
</dbReference>
<evidence type="ECO:0000313" key="3">
    <source>
        <dbReference type="Proteomes" id="UP000236291"/>
    </source>
</evidence>
<reference evidence="2 3" key="2">
    <citation type="journal article" date="2017" name="Front. Plant Sci.">
        <title>Gene Classification and Mining of Molecular Markers Useful in Red Clover (Trifolium pratense) Breeding.</title>
        <authorList>
            <person name="Istvanek J."/>
            <person name="Dluhosova J."/>
            <person name="Dluhos P."/>
            <person name="Patkova L."/>
            <person name="Nedelnik J."/>
            <person name="Repkova J."/>
        </authorList>
    </citation>
    <scope>NUCLEOTIDE SEQUENCE [LARGE SCALE GENOMIC DNA]</scope>
    <source>
        <strain evidence="3">cv. Tatra</strain>
        <tissue evidence="2">Young leaves</tissue>
    </source>
</reference>
<reference evidence="2 3" key="1">
    <citation type="journal article" date="2014" name="Am. J. Bot.">
        <title>Genome assembly and annotation for red clover (Trifolium pratense; Fabaceae).</title>
        <authorList>
            <person name="Istvanek J."/>
            <person name="Jaros M."/>
            <person name="Krenek A."/>
            <person name="Repkova J."/>
        </authorList>
    </citation>
    <scope>NUCLEOTIDE SEQUENCE [LARGE SCALE GENOMIC DNA]</scope>
    <source>
        <strain evidence="3">cv. Tatra</strain>
        <tissue evidence="2">Young leaves</tissue>
    </source>
</reference>
<dbReference type="InterPro" id="IPR002156">
    <property type="entry name" value="RNaseH_domain"/>
</dbReference>
<dbReference type="Proteomes" id="UP000236291">
    <property type="component" value="Unassembled WGS sequence"/>
</dbReference>
<dbReference type="GO" id="GO:0004523">
    <property type="term" value="F:RNA-DNA hybrid ribonuclease activity"/>
    <property type="evidence" value="ECO:0007669"/>
    <property type="project" value="InterPro"/>
</dbReference>
<evidence type="ECO:0000259" key="1">
    <source>
        <dbReference type="Pfam" id="PF13456"/>
    </source>
</evidence>
<organism evidence="2 3">
    <name type="scientific">Trifolium pratense</name>
    <name type="common">Red clover</name>
    <dbReference type="NCBI Taxonomy" id="57577"/>
    <lineage>
        <taxon>Eukaryota</taxon>
        <taxon>Viridiplantae</taxon>
        <taxon>Streptophyta</taxon>
        <taxon>Embryophyta</taxon>
        <taxon>Tracheophyta</taxon>
        <taxon>Spermatophyta</taxon>
        <taxon>Magnoliopsida</taxon>
        <taxon>eudicotyledons</taxon>
        <taxon>Gunneridae</taxon>
        <taxon>Pentapetalae</taxon>
        <taxon>rosids</taxon>
        <taxon>fabids</taxon>
        <taxon>Fabales</taxon>
        <taxon>Fabaceae</taxon>
        <taxon>Papilionoideae</taxon>
        <taxon>50 kb inversion clade</taxon>
        <taxon>NPAAA clade</taxon>
        <taxon>Hologalegina</taxon>
        <taxon>IRL clade</taxon>
        <taxon>Trifolieae</taxon>
        <taxon>Trifolium</taxon>
    </lineage>
</organism>
<accession>A0A2K3LWG3</accession>
<gene>
    <name evidence="2" type="ORF">L195_g038895</name>
</gene>
<feature type="domain" description="RNase H type-1" evidence="1">
    <location>
        <begin position="21"/>
        <end position="64"/>
    </location>
</feature>
<name>A0A2K3LWG3_TRIPR</name>
<sequence>MEPAEEVGILVVAYSATLTGDLAWKERISHLIMESDSKILIDMMMDNKFNGMLPTLVWHIRNVLTFN</sequence>
<comment type="caution">
    <text evidence="2">The sequence shown here is derived from an EMBL/GenBank/DDBJ whole genome shotgun (WGS) entry which is preliminary data.</text>
</comment>
<dbReference type="Pfam" id="PF13456">
    <property type="entry name" value="RVT_3"/>
    <property type="match status" value="1"/>
</dbReference>
<protein>
    <recommendedName>
        <fullName evidence="1">RNase H type-1 domain-containing protein</fullName>
    </recommendedName>
</protein>
<proteinExistence type="predicted"/>
<dbReference type="GO" id="GO:0003676">
    <property type="term" value="F:nucleic acid binding"/>
    <property type="evidence" value="ECO:0007669"/>
    <property type="project" value="InterPro"/>
</dbReference>
<dbReference type="AlphaFoldDB" id="A0A2K3LWG3"/>